<dbReference type="RefSeq" id="YP_010088980.1">
    <property type="nucleotide sequence ID" value="NC_055712.1"/>
</dbReference>
<name>A0A193GZ75_9CAUD</name>
<keyword evidence="1" id="KW-0378">Hydrolase</keyword>
<dbReference type="Proteomes" id="UP000259013">
    <property type="component" value="Segment"/>
</dbReference>
<dbReference type="GeneID" id="65106432"/>
<protein>
    <submittedName>
        <fullName evidence="1">Homing endonuclease</fullName>
    </submittedName>
</protein>
<keyword evidence="1" id="KW-0255">Endonuclease</keyword>
<keyword evidence="1" id="KW-0540">Nuclease</keyword>
<accession>A0A193GZ75</accession>
<evidence type="ECO:0000313" key="1">
    <source>
        <dbReference type="EMBL" id="ANN86321.1"/>
    </source>
</evidence>
<evidence type="ECO:0000313" key="2">
    <source>
        <dbReference type="Proteomes" id="UP000259013"/>
    </source>
</evidence>
<dbReference type="EMBL" id="KX130727">
    <property type="protein sequence ID" value="ANN86321.1"/>
    <property type="molecule type" value="Genomic_DNA"/>
</dbReference>
<organism evidence="1 2">
    <name type="scientific">Escherichia phage phT4A</name>
    <dbReference type="NCBI Taxonomy" id="1852638"/>
    <lineage>
        <taxon>Viruses</taxon>
        <taxon>Duplodnaviria</taxon>
        <taxon>Heunggongvirae</taxon>
        <taxon>Uroviricota</taxon>
        <taxon>Caudoviricetes</taxon>
        <taxon>Pantevenvirales</taxon>
        <taxon>Straboviridae</taxon>
        <taxon>Slopekvirus</taxon>
        <taxon>Slopekvirus pht4A</taxon>
    </lineage>
</organism>
<dbReference type="KEGG" id="vg:65106432"/>
<dbReference type="GO" id="GO:0004519">
    <property type="term" value="F:endonuclease activity"/>
    <property type="evidence" value="ECO:0007669"/>
    <property type="project" value="UniProtKB-KW"/>
</dbReference>
<reference evidence="1 2" key="1">
    <citation type="submission" date="2016-04" db="EMBL/GenBank/DDBJ databases">
        <title>Characterization and in vitro evaluation of new bacteriophages for the biocontrol of Escherichia coli.</title>
        <authorList>
            <person name="Pereira C."/>
            <person name="Moreirinha C."/>
            <person name="Cunha A."/>
            <person name="Lewicka M."/>
            <person name="Almeida P.J."/>
            <person name="Clemente C."/>
            <person name="Romalde J.L."/>
            <person name="Nunes M.L."/>
            <person name="Almeida A."/>
        </authorList>
    </citation>
    <scope>NUCLEOTIDE SEQUENCE [LARGE SCALE GENOMIC DNA]</scope>
</reference>
<proteinExistence type="predicted"/>
<sequence length="239" mass="27710">MNYNKIYNSIIEHAKQTQYDGYTESHHIIPKCIGGTDSDDNLVNLTARQHYIAHLLLVKMYPGNNKLVFAAHMLTVGSNRSKERTANRRYEWLKKKASEAHRNREFTEETRQRMSKAKKQQERVVCPHCGKSGIIGNMTRWHFDNCKLKPGNEGLKHKFEGIPCSHKNGNVPKERGNCPYCGTESSLHYLRSHIPYCRNNPNRKTPAKRKQLICPYCNKSGDASNMNRWHFDNCKFKTS</sequence>
<dbReference type="InterPro" id="IPR003615">
    <property type="entry name" value="HNH_nuc"/>
</dbReference>
<keyword evidence="2" id="KW-1185">Reference proteome</keyword>
<dbReference type="CDD" id="cd00085">
    <property type="entry name" value="HNHc"/>
    <property type="match status" value="1"/>
</dbReference>